<sequence>MRARQLLPWGVAVLALAGLAWWALDRQAPSDAAVAGEALPGFAARIGALERIEVRGAGDAPLVTLVRTNGRWEVLERAGWPANEREISRALFRLGEAQRVEAKTDNPALHARLGVEDIASPGAKGAELRFIGGGEPMALVVGSNHPVLGGSYARLAGDPQAWLLDEDLAPARDPAAWLDRRLVDLPLARIERVRVAPAKGRDFRLVRGDGGFALDGAARASDAATATAGTVEQLALDDFAVDEGKPAAAQTAVFESVDGVALTLASWQDERGLWARLSVALDRDVALAWFAKADETADPPAKRLAALEAQVATWQAAFEGRRFLLPPHKAANLLKSRDDYLESP</sequence>
<dbReference type="STRING" id="1384054.N790_09530"/>
<dbReference type="OrthoDB" id="7008377at2"/>
<comment type="caution">
    <text evidence="2">The sequence shown here is derived from an EMBL/GenBank/DDBJ whole genome shotgun (WGS) entry which is preliminary data.</text>
</comment>
<feature type="domain" description="DUF4340" evidence="1">
    <location>
        <begin position="72"/>
        <end position="246"/>
    </location>
</feature>
<evidence type="ECO:0000313" key="2">
    <source>
        <dbReference type="EMBL" id="KFN45691.1"/>
    </source>
</evidence>
<dbReference type="Pfam" id="PF14238">
    <property type="entry name" value="DUF4340"/>
    <property type="match status" value="1"/>
</dbReference>
<evidence type="ECO:0000259" key="1">
    <source>
        <dbReference type="Pfam" id="PF14238"/>
    </source>
</evidence>
<keyword evidence="3" id="KW-1185">Reference proteome</keyword>
<dbReference type="RefSeq" id="WP_043804080.1">
    <property type="nucleotide sequence ID" value="NZ_AVCH01000178.1"/>
</dbReference>
<organism evidence="2 3">
    <name type="scientific">Arenimonas malthae CC-JY-1</name>
    <dbReference type="NCBI Taxonomy" id="1384054"/>
    <lineage>
        <taxon>Bacteria</taxon>
        <taxon>Pseudomonadati</taxon>
        <taxon>Pseudomonadota</taxon>
        <taxon>Gammaproteobacteria</taxon>
        <taxon>Lysobacterales</taxon>
        <taxon>Lysobacteraceae</taxon>
        <taxon>Arenimonas</taxon>
    </lineage>
</organism>
<reference evidence="2 3" key="1">
    <citation type="submission" date="2013-09" db="EMBL/GenBank/DDBJ databases">
        <title>Genome sequencing of Arenimonas malthae.</title>
        <authorList>
            <person name="Chen F."/>
            <person name="Wang G."/>
        </authorList>
    </citation>
    <scope>NUCLEOTIDE SEQUENCE [LARGE SCALE GENOMIC DNA]</scope>
    <source>
        <strain evidence="2 3">CC-JY-1</strain>
    </source>
</reference>
<dbReference type="eggNOG" id="ENOG5031SVN">
    <property type="taxonomic scope" value="Bacteria"/>
</dbReference>
<protein>
    <recommendedName>
        <fullName evidence="1">DUF4340 domain-containing protein</fullName>
    </recommendedName>
</protein>
<dbReference type="InterPro" id="IPR025641">
    <property type="entry name" value="DUF4340"/>
</dbReference>
<dbReference type="Proteomes" id="UP000029392">
    <property type="component" value="Unassembled WGS sequence"/>
</dbReference>
<gene>
    <name evidence="2" type="ORF">N790_09530</name>
</gene>
<dbReference type="EMBL" id="AVCH01000178">
    <property type="protein sequence ID" value="KFN45691.1"/>
    <property type="molecule type" value="Genomic_DNA"/>
</dbReference>
<evidence type="ECO:0000313" key="3">
    <source>
        <dbReference type="Proteomes" id="UP000029392"/>
    </source>
</evidence>
<dbReference type="PATRIC" id="fig|1384054.3.peg.2017"/>
<proteinExistence type="predicted"/>
<name>A0A091B1X4_9GAMM</name>
<dbReference type="AlphaFoldDB" id="A0A091B1X4"/>
<accession>A0A091B1X4</accession>